<evidence type="ECO:0000256" key="1">
    <source>
        <dbReference type="ARBA" id="ARBA00022729"/>
    </source>
</evidence>
<evidence type="ECO:0000313" key="5">
    <source>
        <dbReference type="EMBL" id="ANX13809.1"/>
    </source>
</evidence>
<dbReference type="Proteomes" id="UP000077412">
    <property type="component" value="Chromosome"/>
</dbReference>
<gene>
    <name evidence="5" type="ORF">ABE41_017500</name>
</gene>
<evidence type="ECO:0000313" key="6">
    <source>
        <dbReference type="Proteomes" id="UP000077412"/>
    </source>
</evidence>
<feature type="domain" description="Glycosyl hydrolase-like 10" evidence="3">
    <location>
        <begin position="61"/>
        <end position="165"/>
    </location>
</feature>
<dbReference type="Pfam" id="PF16373">
    <property type="entry name" value="DUF4985"/>
    <property type="match status" value="1"/>
</dbReference>
<evidence type="ECO:0000256" key="2">
    <source>
        <dbReference type="SAM" id="SignalP"/>
    </source>
</evidence>
<feature type="signal peptide" evidence="2">
    <location>
        <begin position="1"/>
        <end position="25"/>
    </location>
</feature>
<reference evidence="5 6" key="1">
    <citation type="submission" date="2016-08" db="EMBL/GenBank/DDBJ databases">
        <title>Complete genome sequence of Fictibacillus arsenicus G25-54, a strain with toxicity to nematodes and a potential arsenic-resistance activity.</title>
        <authorList>
            <person name="Zheng Z."/>
        </authorList>
    </citation>
    <scope>NUCLEOTIDE SEQUENCE [LARGE SCALE GENOMIC DNA]</scope>
    <source>
        <strain evidence="5 6">G25-54</strain>
    </source>
</reference>
<dbReference type="KEGG" id="far:ABE41_017500"/>
<proteinExistence type="predicted"/>
<dbReference type="InterPro" id="IPR052177">
    <property type="entry name" value="Divisome_Glycosyl_Hydrolase"/>
</dbReference>
<name>A0A1B1Z8V4_9BACL</name>
<sequence length="560" mass="64748">MKRIFFMLVAFALVFTTMIPQTTLAKKDNDKKRIRELTKLVEKDDKKSRILWYDLSANLFNLDTPEKVKNIVEKTANANIDTIILDIKNSTGFVAYNSEIAPHISTSNIPKYQGYPENYDLLQAVITEAKKHDIKVHAAINTFSEASTTYQDGPAMLHPEWQTTYYTAVQKVKAADGSSFELTGINATRNSDNMILYTPSEYEVTPTNRWGVEVQVVDDVITQVSDRNTTGAPPVEVPDNGYVISGNGKARTWMLEHLKVGDTVSVSEMETKFVKGQDYTPSHSTFVNPIRDDVQRYELSIIEELIDNYDVDGIVLDRARYSNVYADFSDLSREKFEAYIGKKVENWPTDIFEITVENYERKNVPGPLYQKWIEWRAGNIQSFFRKAENLIHKKEPETFFSTYVGSWYPEYYNEGVNWASRTHYPEYDWASPDYHSKGYAETLDFIMTGNYFVDVTKEEAVASGRPDWHSVEGSAEVAMDAINYSTFNYGSLYLNQYINDPETFRRALQMAVEKTHGIMIFDLIYLEMFDWWYIVEEEFAEESESPHHIKKYMDLVREDK</sequence>
<dbReference type="RefSeq" id="WP_066293150.1">
    <property type="nucleotide sequence ID" value="NZ_CP016761.1"/>
</dbReference>
<keyword evidence="1 2" id="KW-0732">Signal</keyword>
<dbReference type="EMBL" id="CP016761">
    <property type="protein sequence ID" value="ANX13809.1"/>
    <property type="molecule type" value="Genomic_DNA"/>
</dbReference>
<organism evidence="5 6">
    <name type="scientific">Fictibacillus arsenicus</name>
    <dbReference type="NCBI Taxonomy" id="255247"/>
    <lineage>
        <taxon>Bacteria</taxon>
        <taxon>Bacillati</taxon>
        <taxon>Bacillota</taxon>
        <taxon>Bacilli</taxon>
        <taxon>Bacillales</taxon>
        <taxon>Fictibacillaceae</taxon>
        <taxon>Fictibacillus</taxon>
    </lineage>
</organism>
<keyword evidence="6" id="KW-1185">Reference proteome</keyword>
<feature type="chain" id="PRO_5039167249" description="Glycosyl hydrolase-like 10 domain-containing protein" evidence="2">
    <location>
        <begin position="26"/>
        <end position="560"/>
    </location>
</feature>
<dbReference type="OrthoDB" id="9760892at2"/>
<dbReference type="Pfam" id="PF02638">
    <property type="entry name" value="GHL10"/>
    <property type="match status" value="2"/>
</dbReference>
<evidence type="ECO:0000259" key="4">
    <source>
        <dbReference type="Pfam" id="PF16373"/>
    </source>
</evidence>
<accession>A0A1B1Z8V4</accession>
<dbReference type="InterPro" id="IPR032280">
    <property type="entry name" value="DUF4985"/>
</dbReference>
<protein>
    <recommendedName>
        <fullName evidence="7">Glycosyl hydrolase-like 10 domain-containing protein</fullName>
    </recommendedName>
</protein>
<feature type="domain" description="DUF4985" evidence="4">
    <location>
        <begin position="426"/>
        <end position="537"/>
    </location>
</feature>
<dbReference type="AlphaFoldDB" id="A0A1B1Z8V4"/>
<evidence type="ECO:0000259" key="3">
    <source>
        <dbReference type="Pfam" id="PF02638"/>
    </source>
</evidence>
<feature type="domain" description="Glycosyl hydrolase-like 10" evidence="3">
    <location>
        <begin position="283"/>
        <end position="418"/>
    </location>
</feature>
<dbReference type="Gene3D" id="3.20.20.80">
    <property type="entry name" value="Glycosidases"/>
    <property type="match status" value="2"/>
</dbReference>
<dbReference type="STRING" id="255247.ABE41_017500"/>
<dbReference type="SUPFAM" id="SSF51445">
    <property type="entry name" value="(Trans)glycosidases"/>
    <property type="match status" value="1"/>
</dbReference>
<dbReference type="PANTHER" id="PTHR43405:SF1">
    <property type="entry name" value="GLYCOSYL HYDROLASE DIGH"/>
    <property type="match status" value="1"/>
</dbReference>
<dbReference type="InterPro" id="IPR017853">
    <property type="entry name" value="GH"/>
</dbReference>
<dbReference type="InterPro" id="IPR003790">
    <property type="entry name" value="GHL10"/>
</dbReference>
<evidence type="ECO:0008006" key="7">
    <source>
        <dbReference type="Google" id="ProtNLM"/>
    </source>
</evidence>
<dbReference type="PANTHER" id="PTHR43405">
    <property type="entry name" value="GLYCOSYL HYDROLASE DIGH"/>
    <property type="match status" value="1"/>
</dbReference>